<evidence type="ECO:0000256" key="1">
    <source>
        <dbReference type="SAM" id="Phobius"/>
    </source>
</evidence>
<dbReference type="InterPro" id="IPR032710">
    <property type="entry name" value="NTF2-like_dom_sf"/>
</dbReference>
<name>A0A1N7GTA9_9NOCA</name>
<accession>A0A1N7GTA9</accession>
<dbReference type="Proteomes" id="UP000186218">
    <property type="component" value="Unassembled WGS sequence"/>
</dbReference>
<dbReference type="AlphaFoldDB" id="A0A1N7GTA9"/>
<gene>
    <name evidence="2" type="ORF">SAMN05445060_3100</name>
</gene>
<evidence type="ECO:0000313" key="3">
    <source>
        <dbReference type="Proteomes" id="UP000186218"/>
    </source>
</evidence>
<dbReference type="EMBL" id="FTNT01000009">
    <property type="protein sequence ID" value="SIS15688.1"/>
    <property type="molecule type" value="Genomic_DNA"/>
</dbReference>
<proteinExistence type="predicted"/>
<sequence length="192" mass="20237">MSGPAVLLRRRHLSRHHLYRAHASTGLLGRLRLPHPARHHLHDHHHHDRVAAVLIAVGVIVTNVAVITVVLGLRDTPASPADQVRSVIAAQVAALDAHDVDGLRSTMCPAEEAAAPAVIAALPQLGARNHLRVVSVDQISITGDTATARVVLALTGAPQAALRIPADGAITTFTREDTGWTVCGSGHSLLQV</sequence>
<evidence type="ECO:0000313" key="2">
    <source>
        <dbReference type="EMBL" id="SIS15688.1"/>
    </source>
</evidence>
<keyword evidence="1" id="KW-0812">Transmembrane</keyword>
<dbReference type="SUPFAM" id="SSF54427">
    <property type="entry name" value="NTF2-like"/>
    <property type="match status" value="1"/>
</dbReference>
<keyword evidence="1" id="KW-0472">Membrane</keyword>
<feature type="transmembrane region" description="Helical" evidence="1">
    <location>
        <begin position="50"/>
        <end position="73"/>
    </location>
</feature>
<dbReference type="RefSeq" id="WP_143690405.1">
    <property type="nucleotide sequence ID" value="NZ_FTNT01000009.1"/>
</dbReference>
<organism evidence="2 3">
    <name type="scientific">Williamsia sterculiae</name>
    <dbReference type="NCBI Taxonomy" id="1344003"/>
    <lineage>
        <taxon>Bacteria</taxon>
        <taxon>Bacillati</taxon>
        <taxon>Actinomycetota</taxon>
        <taxon>Actinomycetes</taxon>
        <taxon>Mycobacteriales</taxon>
        <taxon>Nocardiaceae</taxon>
        <taxon>Williamsia</taxon>
    </lineage>
</organism>
<reference evidence="2 3" key="1">
    <citation type="submission" date="2017-01" db="EMBL/GenBank/DDBJ databases">
        <authorList>
            <person name="Mah S.A."/>
            <person name="Swanson W.J."/>
            <person name="Moy G.W."/>
            <person name="Vacquier V.D."/>
        </authorList>
    </citation>
    <scope>NUCLEOTIDE SEQUENCE [LARGE SCALE GENOMIC DNA]</scope>
    <source>
        <strain evidence="2 3">CPCC 203464</strain>
    </source>
</reference>
<keyword evidence="1" id="KW-1133">Transmembrane helix</keyword>
<dbReference type="STRING" id="1344003.SAMN05445060_3100"/>
<protein>
    <submittedName>
        <fullName evidence="2">Uncharacterized protein</fullName>
    </submittedName>
</protein>
<dbReference type="OrthoDB" id="4578235at2"/>
<keyword evidence="3" id="KW-1185">Reference proteome</keyword>